<dbReference type="PANTHER" id="PTHR46268:SF6">
    <property type="entry name" value="UNIVERSAL STRESS PROTEIN UP12"/>
    <property type="match status" value="1"/>
</dbReference>
<comment type="similarity">
    <text evidence="1">Belongs to the universal stress protein A family.</text>
</comment>
<evidence type="ECO:0000313" key="3">
    <source>
        <dbReference type="EMBL" id="TQM69574.1"/>
    </source>
</evidence>
<dbReference type="OrthoDB" id="3521798at2"/>
<keyword evidence="4" id="KW-1185">Reference proteome</keyword>
<proteinExistence type="inferred from homology"/>
<dbReference type="InterPro" id="IPR006015">
    <property type="entry name" value="Universal_stress_UspA"/>
</dbReference>
<dbReference type="Gene3D" id="3.40.50.620">
    <property type="entry name" value="HUPs"/>
    <property type="match status" value="2"/>
</dbReference>
<organism evidence="3 4">
    <name type="scientific">Actinomadura hallensis</name>
    <dbReference type="NCBI Taxonomy" id="337895"/>
    <lineage>
        <taxon>Bacteria</taxon>
        <taxon>Bacillati</taxon>
        <taxon>Actinomycetota</taxon>
        <taxon>Actinomycetes</taxon>
        <taxon>Streptosporangiales</taxon>
        <taxon>Thermomonosporaceae</taxon>
        <taxon>Actinomadura</taxon>
    </lineage>
</organism>
<dbReference type="Pfam" id="PF00582">
    <property type="entry name" value="Usp"/>
    <property type="match status" value="2"/>
</dbReference>
<dbReference type="Proteomes" id="UP000316706">
    <property type="component" value="Unassembled WGS sequence"/>
</dbReference>
<dbReference type="RefSeq" id="WP_141969817.1">
    <property type="nucleotide sequence ID" value="NZ_VFPO01000001.1"/>
</dbReference>
<dbReference type="PRINTS" id="PR01438">
    <property type="entry name" value="UNVRSLSTRESS"/>
</dbReference>
<evidence type="ECO:0000313" key="4">
    <source>
        <dbReference type="Proteomes" id="UP000316706"/>
    </source>
</evidence>
<accession>A0A543IG85</accession>
<dbReference type="EMBL" id="VFPO01000001">
    <property type="protein sequence ID" value="TQM69574.1"/>
    <property type="molecule type" value="Genomic_DNA"/>
</dbReference>
<feature type="domain" description="UspA" evidence="2">
    <location>
        <begin position="148"/>
        <end position="284"/>
    </location>
</feature>
<gene>
    <name evidence="3" type="ORF">FHX41_3272</name>
</gene>
<reference evidence="3 4" key="1">
    <citation type="submission" date="2019-06" db="EMBL/GenBank/DDBJ databases">
        <title>Sequencing the genomes of 1000 actinobacteria strains.</title>
        <authorList>
            <person name="Klenk H.-P."/>
        </authorList>
    </citation>
    <scope>NUCLEOTIDE SEQUENCE [LARGE SCALE GENOMIC DNA]</scope>
    <source>
        <strain evidence="3 4">DSM 45043</strain>
    </source>
</reference>
<dbReference type="PANTHER" id="PTHR46268">
    <property type="entry name" value="STRESS RESPONSE PROTEIN NHAX"/>
    <property type="match status" value="1"/>
</dbReference>
<evidence type="ECO:0000259" key="2">
    <source>
        <dbReference type="Pfam" id="PF00582"/>
    </source>
</evidence>
<dbReference type="AlphaFoldDB" id="A0A543IG85"/>
<sequence>MAGLTRVQRPNVLFGYDGTDENEPALCWAVEEARLRGLDLVMCYCWHWPYPPGHVDENAQAIIERAGENLLSEGAARARALGAPGRVGTVLRREPVSETLVRESGDAELIVIGSHERRRVPAGSTAVELPARAHRPVVVVRGAAGDGPVVVGVDGSPGAEAALRFAVEEAVLRERELHVVWGAWEPGAVPDSELPLFADKEELLRVRTAMAEESLRVWRELYPKVSVRVSVLLERPRQALLGAAPGAALLVVGDRGAGGVDELLLGATSSTMLHHAPCTVAIVPAA</sequence>
<dbReference type="SUPFAM" id="SSF52402">
    <property type="entry name" value="Adenine nucleotide alpha hydrolases-like"/>
    <property type="match status" value="2"/>
</dbReference>
<feature type="domain" description="UspA" evidence="2">
    <location>
        <begin position="11"/>
        <end position="141"/>
    </location>
</feature>
<name>A0A543IG85_9ACTN</name>
<evidence type="ECO:0000256" key="1">
    <source>
        <dbReference type="ARBA" id="ARBA00008791"/>
    </source>
</evidence>
<protein>
    <submittedName>
        <fullName evidence="3">Nucleotide-binding universal stress UspA family protein</fullName>
    </submittedName>
</protein>
<dbReference type="InterPro" id="IPR014729">
    <property type="entry name" value="Rossmann-like_a/b/a_fold"/>
</dbReference>
<comment type="caution">
    <text evidence="3">The sequence shown here is derived from an EMBL/GenBank/DDBJ whole genome shotgun (WGS) entry which is preliminary data.</text>
</comment>
<dbReference type="InterPro" id="IPR006016">
    <property type="entry name" value="UspA"/>
</dbReference>